<dbReference type="OrthoDB" id="10257284at2759"/>
<dbReference type="PANTHER" id="PTHR11567:SF110">
    <property type="entry name" value="2-PHOSPHOXYLOSE PHOSPHATASE 1"/>
    <property type="match status" value="1"/>
</dbReference>
<gene>
    <name evidence="4" type="primary">ACPL2</name>
    <name evidence="4" type="ORF">BGZ99_006349</name>
</gene>
<comment type="similarity">
    <text evidence="1">Belongs to the histidine acid phosphatase family.</text>
</comment>
<dbReference type="PANTHER" id="PTHR11567">
    <property type="entry name" value="ACID PHOSPHATASE-RELATED"/>
    <property type="match status" value="1"/>
</dbReference>
<reference evidence="4" key="1">
    <citation type="journal article" date="2020" name="Fungal Divers.">
        <title>Resolving the Mortierellaceae phylogeny through synthesis of multi-gene phylogenetics and phylogenomics.</title>
        <authorList>
            <person name="Vandepol N."/>
            <person name="Liber J."/>
            <person name="Desiro A."/>
            <person name="Na H."/>
            <person name="Kennedy M."/>
            <person name="Barry K."/>
            <person name="Grigoriev I.V."/>
            <person name="Miller A.N."/>
            <person name="O'Donnell K."/>
            <person name="Stajich J.E."/>
            <person name="Bonito G."/>
        </authorList>
    </citation>
    <scope>NUCLEOTIDE SEQUENCE</scope>
    <source>
        <strain evidence="4">REB-010B</strain>
    </source>
</reference>
<keyword evidence="2" id="KW-0378">Hydrolase</keyword>
<evidence type="ECO:0000256" key="2">
    <source>
        <dbReference type="ARBA" id="ARBA00022801"/>
    </source>
</evidence>
<feature type="coiled-coil region" evidence="3">
    <location>
        <begin position="240"/>
        <end position="267"/>
    </location>
</feature>
<evidence type="ECO:0000313" key="5">
    <source>
        <dbReference type="Proteomes" id="UP000738325"/>
    </source>
</evidence>
<name>A0A9P6RGL8_9FUNG</name>
<organism evidence="4 5">
    <name type="scientific">Dissophora globulifera</name>
    <dbReference type="NCBI Taxonomy" id="979702"/>
    <lineage>
        <taxon>Eukaryota</taxon>
        <taxon>Fungi</taxon>
        <taxon>Fungi incertae sedis</taxon>
        <taxon>Mucoromycota</taxon>
        <taxon>Mortierellomycotina</taxon>
        <taxon>Mortierellomycetes</taxon>
        <taxon>Mortierellales</taxon>
        <taxon>Mortierellaceae</taxon>
        <taxon>Dissophora</taxon>
    </lineage>
</organism>
<dbReference type="InterPro" id="IPR029033">
    <property type="entry name" value="His_PPase_superfam"/>
</dbReference>
<dbReference type="SUPFAM" id="SSF53254">
    <property type="entry name" value="Phosphoglycerate mutase-like"/>
    <property type="match status" value="1"/>
</dbReference>
<dbReference type="CDD" id="cd07061">
    <property type="entry name" value="HP_HAP_like"/>
    <property type="match status" value="1"/>
</dbReference>
<dbReference type="AlphaFoldDB" id="A0A9P6RGL8"/>
<evidence type="ECO:0000256" key="1">
    <source>
        <dbReference type="ARBA" id="ARBA00005375"/>
    </source>
</evidence>
<dbReference type="Proteomes" id="UP000738325">
    <property type="component" value="Unassembled WGS sequence"/>
</dbReference>
<dbReference type="InterPro" id="IPR050645">
    <property type="entry name" value="Histidine_acid_phosphatase"/>
</dbReference>
<accession>A0A9P6RGL8</accession>
<comment type="caution">
    <text evidence="4">The sequence shown here is derived from an EMBL/GenBank/DDBJ whole genome shotgun (WGS) entry which is preliminary data.</text>
</comment>
<evidence type="ECO:0000256" key="3">
    <source>
        <dbReference type="SAM" id="Coils"/>
    </source>
</evidence>
<dbReference type="EMBL" id="JAAAIP010000428">
    <property type="protein sequence ID" value="KAG0317341.1"/>
    <property type="molecule type" value="Genomic_DNA"/>
</dbReference>
<evidence type="ECO:0000313" key="4">
    <source>
        <dbReference type="EMBL" id="KAG0317341.1"/>
    </source>
</evidence>
<dbReference type="Pfam" id="PF00328">
    <property type="entry name" value="His_Phos_2"/>
    <property type="match status" value="2"/>
</dbReference>
<keyword evidence="5" id="KW-1185">Reference proteome</keyword>
<protein>
    <submittedName>
        <fullName evidence="4">Acid phosphatase-like protein 2</fullName>
    </submittedName>
</protein>
<dbReference type="GO" id="GO:0016791">
    <property type="term" value="F:phosphatase activity"/>
    <property type="evidence" value="ECO:0007669"/>
    <property type="project" value="TreeGrafter"/>
</dbReference>
<sequence length="450" mass="50202">MILEPRLSAVLLVLTTGGLFFSASRWSSSSVSQPLALDILDQADHDNDGGHVGDYNYCQAQRPTQQAYPAPKVCRTPTAVQPLDLDLTWECSNTTAYAFTGLGTDMGEKSPFQYASVVAHHVITIPPVSPFAATHMWKGSCLPGQLTPVGAMQHRKLGAALRSIYVDEFKLLPLAFDPDTVHIRSTDVWRTRQSAENFMAGLYGIQGHDTRTVSPPVLQIHTLPTEIDYLTMNGGACPQLRQLRSTLEKSSDVLKRLREDNVEFNQQLVEVLGSQMSWSGYMDTVQPRICHGHPLQCRDNGECITHTMASKIIDNVNVQTAEVYRDGEGILDVLQLGIGPLTSDIKQNLLAASGNGKIRFHFYSGHDTTILPMLGMLDSTDLRWPPYASNLLIELWKSPSGENYVRVLYNNAIIQTKSEWCDLEWCPLKTFVDYLDRFIVKDLTKLCQMQ</sequence>
<dbReference type="Gene3D" id="3.40.50.1240">
    <property type="entry name" value="Phosphoglycerate mutase-like"/>
    <property type="match status" value="1"/>
</dbReference>
<keyword evidence="3" id="KW-0175">Coiled coil</keyword>
<dbReference type="InterPro" id="IPR000560">
    <property type="entry name" value="His_Pase_clade-2"/>
</dbReference>
<proteinExistence type="inferred from homology"/>